<comment type="caution">
    <text evidence="2">The sequence shown here is derived from an EMBL/GenBank/DDBJ whole genome shotgun (WGS) entry which is preliminary data.</text>
</comment>
<proteinExistence type="predicted"/>
<evidence type="ECO:0000313" key="2">
    <source>
        <dbReference type="EMBL" id="THU62489.1"/>
    </source>
</evidence>
<name>A0A4S8JLF4_MUSBA</name>
<evidence type="ECO:0000313" key="3">
    <source>
        <dbReference type="Proteomes" id="UP000317650"/>
    </source>
</evidence>
<keyword evidence="3" id="KW-1185">Reference proteome</keyword>
<dbReference type="AlphaFoldDB" id="A0A4S8JLF4"/>
<reference evidence="2 3" key="1">
    <citation type="journal article" date="2019" name="Nat. Plants">
        <title>Genome sequencing of Musa balbisiana reveals subgenome evolution and function divergence in polyploid bananas.</title>
        <authorList>
            <person name="Yao X."/>
        </authorList>
    </citation>
    <scope>NUCLEOTIDE SEQUENCE [LARGE SCALE GENOMIC DNA]</scope>
    <source>
        <strain evidence="3">cv. DH-PKW</strain>
        <tissue evidence="2">Leaves</tissue>
    </source>
</reference>
<dbReference type="Proteomes" id="UP000317650">
    <property type="component" value="Chromosome 1"/>
</dbReference>
<gene>
    <name evidence="2" type="ORF">C4D60_Mb01t05690</name>
</gene>
<feature type="compositionally biased region" description="Polar residues" evidence="1">
    <location>
        <begin position="28"/>
        <end position="43"/>
    </location>
</feature>
<protein>
    <submittedName>
        <fullName evidence="2">Uncharacterized protein</fullName>
    </submittedName>
</protein>
<feature type="region of interest" description="Disordered" evidence="1">
    <location>
        <begin position="1"/>
        <end position="43"/>
    </location>
</feature>
<sequence>MHRVSAAGCHLEEEEKQVEESLAVESSPPLSTFATSDTPPTTNYRAVRSAGRPAFHPRDKLLSGSIIDLKQTTYGAGSSFRVPITDFCHLFNLNKVCGQLV</sequence>
<organism evidence="2 3">
    <name type="scientific">Musa balbisiana</name>
    <name type="common">Banana</name>
    <dbReference type="NCBI Taxonomy" id="52838"/>
    <lineage>
        <taxon>Eukaryota</taxon>
        <taxon>Viridiplantae</taxon>
        <taxon>Streptophyta</taxon>
        <taxon>Embryophyta</taxon>
        <taxon>Tracheophyta</taxon>
        <taxon>Spermatophyta</taxon>
        <taxon>Magnoliopsida</taxon>
        <taxon>Liliopsida</taxon>
        <taxon>Zingiberales</taxon>
        <taxon>Musaceae</taxon>
        <taxon>Musa</taxon>
    </lineage>
</organism>
<dbReference type="EMBL" id="PYDT01000004">
    <property type="protein sequence ID" value="THU62489.1"/>
    <property type="molecule type" value="Genomic_DNA"/>
</dbReference>
<accession>A0A4S8JLF4</accession>
<evidence type="ECO:0000256" key="1">
    <source>
        <dbReference type="SAM" id="MobiDB-lite"/>
    </source>
</evidence>